<evidence type="ECO:0000313" key="2">
    <source>
        <dbReference type="EMBL" id="MBB4700732.1"/>
    </source>
</evidence>
<name>A0A7W7G8W7_9ACTN</name>
<dbReference type="Proteomes" id="UP000542210">
    <property type="component" value="Unassembled WGS sequence"/>
</dbReference>
<feature type="signal peptide" evidence="1">
    <location>
        <begin position="1"/>
        <end position="30"/>
    </location>
</feature>
<sequence length="207" mass="22424">MKRSRWAACLLALLVSVLVGQGVLSTPAEAKGYGNCIPIYSNGRIVFCEPILVEVERWCPGCPVPCPNCLPEFALDFREYLVQPAYLKLQSVRDLTRGLGLLDQAARTQNSQLRQEALLSFTSVARSLARGSTVRLEQAGYIDRAAGVVRPAALPWLTGAGTHIAEGLTTLQQYVNSPPGLPSPADPQQALARIDLARQELALQIAM</sequence>
<proteinExistence type="predicted"/>
<keyword evidence="1" id="KW-0732">Signal</keyword>
<reference evidence="2 3" key="1">
    <citation type="submission" date="2020-08" db="EMBL/GenBank/DDBJ databases">
        <title>Sequencing the genomes of 1000 actinobacteria strains.</title>
        <authorList>
            <person name="Klenk H.-P."/>
        </authorList>
    </citation>
    <scope>NUCLEOTIDE SEQUENCE [LARGE SCALE GENOMIC DNA]</scope>
    <source>
        <strain evidence="2 3">DSM 45784</strain>
    </source>
</reference>
<dbReference type="RefSeq" id="WP_184879255.1">
    <property type="nucleotide sequence ID" value="NZ_BOOV01000038.1"/>
</dbReference>
<dbReference type="AlphaFoldDB" id="A0A7W7G8W7"/>
<organism evidence="2 3">
    <name type="scientific">Sphaerisporangium siamense</name>
    <dbReference type="NCBI Taxonomy" id="795645"/>
    <lineage>
        <taxon>Bacteria</taxon>
        <taxon>Bacillati</taxon>
        <taxon>Actinomycetota</taxon>
        <taxon>Actinomycetes</taxon>
        <taxon>Streptosporangiales</taxon>
        <taxon>Streptosporangiaceae</taxon>
        <taxon>Sphaerisporangium</taxon>
    </lineage>
</organism>
<dbReference type="EMBL" id="JACHND010000001">
    <property type="protein sequence ID" value="MBB4700732.1"/>
    <property type="molecule type" value="Genomic_DNA"/>
</dbReference>
<protein>
    <submittedName>
        <fullName evidence="2">Uncharacterized protein</fullName>
    </submittedName>
</protein>
<accession>A0A7W7G8W7</accession>
<evidence type="ECO:0000313" key="3">
    <source>
        <dbReference type="Proteomes" id="UP000542210"/>
    </source>
</evidence>
<evidence type="ECO:0000256" key="1">
    <source>
        <dbReference type="SAM" id="SignalP"/>
    </source>
</evidence>
<feature type="chain" id="PRO_5030820865" evidence="1">
    <location>
        <begin position="31"/>
        <end position="207"/>
    </location>
</feature>
<keyword evidence="3" id="KW-1185">Reference proteome</keyword>
<gene>
    <name evidence="2" type="ORF">BJ982_002276</name>
</gene>
<comment type="caution">
    <text evidence="2">The sequence shown here is derived from an EMBL/GenBank/DDBJ whole genome shotgun (WGS) entry which is preliminary data.</text>
</comment>